<dbReference type="AlphaFoldDB" id="A0A7V8FIS6"/>
<dbReference type="GO" id="GO:0050528">
    <property type="term" value="F:acyloxyacyl hydrolase activity"/>
    <property type="evidence" value="ECO:0007669"/>
    <property type="project" value="UniProtKB-EC"/>
</dbReference>
<evidence type="ECO:0000313" key="5">
    <source>
        <dbReference type="Proteomes" id="UP000487117"/>
    </source>
</evidence>
<reference evidence="5" key="1">
    <citation type="journal article" date="2020" name="MBio">
        <title>Horizontal gene transfer to a defensive symbiont with a reduced genome amongst a multipartite beetle microbiome.</title>
        <authorList>
            <person name="Waterworth S.C."/>
            <person name="Florez L.V."/>
            <person name="Rees E.R."/>
            <person name="Hertweck C."/>
            <person name="Kaltenpoth M."/>
            <person name="Kwan J.C."/>
        </authorList>
    </citation>
    <scope>NUCLEOTIDE SEQUENCE [LARGE SCALE GENOMIC DNA]</scope>
</reference>
<comment type="function">
    <text evidence="1">Has lipid A 3-O-deacylase activity. Hydrolyzes the ester bond at the 3 position of lipid A, a bioactive component of lipopolysaccharide (LPS), thereby releasing the primary fatty acyl moiety.</text>
</comment>
<evidence type="ECO:0000256" key="2">
    <source>
        <dbReference type="PIRSR" id="PIRSR029681-1"/>
    </source>
</evidence>
<sequence>MSAARSAFPVLSPVVSCARFRFRFRVRSRARLRLLAVAGLCLGGLPASSALASGTAPADAGPALAVQLGEGLGDYRRIALLRQSAPQWQWQAGNGQRVDLVMELGVARWQGHDAAHQHAWQANAIPMFRWHPGGRLFVEAGIGATVFDTTRVGGRRISTASQFGDHLGVGVRLQPRQQLSLRWSHYSNASIKRPNPGLDVIQLTWAVAY</sequence>
<dbReference type="Gene3D" id="2.40.160.20">
    <property type="match status" value="1"/>
</dbReference>
<feature type="active site" description="Charge relay system" evidence="2">
    <location>
        <position position="185"/>
    </location>
</feature>
<dbReference type="Proteomes" id="UP000487117">
    <property type="component" value="Unassembled WGS sequence"/>
</dbReference>
<accession>A0A7V8FIS6</accession>
<name>A0A7V8FIS6_STEMA</name>
<feature type="site" description="Critical for activity" evidence="3">
    <location>
        <position position="188"/>
    </location>
</feature>
<dbReference type="InterPro" id="IPR018550">
    <property type="entry name" value="Lipid-A_deacylase-rel"/>
</dbReference>
<evidence type="ECO:0000313" key="4">
    <source>
        <dbReference type="EMBL" id="KAF1016821.1"/>
    </source>
</evidence>
<keyword evidence="1" id="KW-0998">Cell outer membrane</keyword>
<evidence type="ECO:0000256" key="3">
    <source>
        <dbReference type="PIRSR" id="PIRSR029681-2"/>
    </source>
</evidence>
<comment type="subcellular location">
    <subcellularLocation>
        <location evidence="1">Cell outer membrane</location>
        <topology evidence="1">Multi-pass membrane protein</topology>
    </subcellularLocation>
</comment>
<comment type="subunit">
    <text evidence="1">Homodimer.</text>
</comment>
<keyword evidence="1" id="KW-0378">Hydrolase</keyword>
<dbReference type="EC" id="3.1.1.77" evidence="1"/>
<feature type="active site" description="Charge relay system" evidence="2">
    <location>
        <position position="199"/>
    </location>
</feature>
<protein>
    <recommendedName>
        <fullName evidence="1">Lipid A deacylase</fullName>
        <ecNumber evidence="1">3.1.1.77</ecNumber>
    </recommendedName>
    <alternativeName>
        <fullName evidence="1">LPS 3-O-deacylase</fullName>
    </alternativeName>
    <alternativeName>
        <fullName evidence="1">Outer membrane enzyme</fullName>
    </alternativeName>
</protein>
<dbReference type="GO" id="GO:0009279">
    <property type="term" value="C:cell outer membrane"/>
    <property type="evidence" value="ECO:0007669"/>
    <property type="project" value="UniProtKB-SubCell"/>
</dbReference>
<gene>
    <name evidence="4" type="primary">pagL</name>
    <name evidence="4" type="ORF">GAK31_00080</name>
</gene>
<dbReference type="EMBL" id="WNDS01000001">
    <property type="protein sequence ID" value="KAF1016821.1"/>
    <property type="molecule type" value="Genomic_DNA"/>
</dbReference>
<organism evidence="4 5">
    <name type="scientific">Stenotrophomonas maltophilia</name>
    <name type="common">Pseudomonas maltophilia</name>
    <name type="synonym">Xanthomonas maltophilia</name>
    <dbReference type="NCBI Taxonomy" id="40324"/>
    <lineage>
        <taxon>Bacteria</taxon>
        <taxon>Pseudomonadati</taxon>
        <taxon>Pseudomonadota</taxon>
        <taxon>Gammaproteobacteria</taxon>
        <taxon>Lysobacterales</taxon>
        <taxon>Lysobacteraceae</taxon>
        <taxon>Stenotrophomonas</taxon>
        <taxon>Stenotrophomonas maltophilia group</taxon>
    </lineage>
</organism>
<proteinExistence type="inferred from homology"/>
<dbReference type="SUPFAM" id="SSF56925">
    <property type="entry name" value="OMPA-like"/>
    <property type="match status" value="1"/>
</dbReference>
<feature type="active site" description="Charge relay system" evidence="2">
    <location>
        <position position="187"/>
    </location>
</feature>
<keyword evidence="1" id="KW-0472">Membrane</keyword>
<comment type="catalytic activity">
    <reaction evidence="1">
        <text>a 3-(acyloxy)acyl derivative of bacterial toxin + H2O = a 3-hydroxyacyl derivative of bacterial toxin + a fatty acid + H(+)</text>
        <dbReference type="Rhea" id="RHEA:12032"/>
        <dbReference type="ChEBI" id="CHEBI:15377"/>
        <dbReference type="ChEBI" id="CHEBI:15378"/>
        <dbReference type="ChEBI" id="CHEBI:28868"/>
        <dbReference type="ChEBI" id="CHEBI:136853"/>
        <dbReference type="ChEBI" id="CHEBI:140675"/>
        <dbReference type="EC" id="3.1.1.77"/>
    </reaction>
</comment>
<comment type="caution">
    <text evidence="4">The sequence shown here is derived from an EMBL/GenBank/DDBJ whole genome shotgun (WGS) entry which is preliminary data.</text>
</comment>
<dbReference type="PIRSF" id="PIRSF029681">
    <property type="entry name" value="PagL"/>
    <property type="match status" value="1"/>
</dbReference>
<dbReference type="InterPro" id="IPR011250">
    <property type="entry name" value="OMP/PagP_B-barrel"/>
</dbReference>
<evidence type="ECO:0000256" key="1">
    <source>
        <dbReference type="PIRNR" id="PIRNR029681"/>
    </source>
</evidence>
<dbReference type="Pfam" id="PF09411">
    <property type="entry name" value="PagL"/>
    <property type="match status" value="1"/>
</dbReference>
<comment type="similarity">
    <text evidence="1">Belongs to the PagL family.</text>
</comment>